<dbReference type="AlphaFoldDB" id="A0A8T0TYH9"/>
<feature type="transmembrane region" description="Helical" evidence="2">
    <location>
        <begin position="47"/>
        <end position="67"/>
    </location>
</feature>
<dbReference type="InterPro" id="IPR007658">
    <property type="entry name" value="DUF594"/>
</dbReference>
<feature type="transmembrane region" description="Helical" evidence="2">
    <location>
        <begin position="13"/>
        <end position="35"/>
    </location>
</feature>
<gene>
    <name evidence="4" type="ORF">PVAP13_3NG177610</name>
</gene>
<evidence type="ECO:0000259" key="3">
    <source>
        <dbReference type="Pfam" id="PF13968"/>
    </source>
</evidence>
<feature type="region of interest" description="Disordered" evidence="1">
    <location>
        <begin position="700"/>
        <end position="736"/>
    </location>
</feature>
<evidence type="ECO:0000256" key="2">
    <source>
        <dbReference type="SAM" id="Phobius"/>
    </source>
</evidence>
<accession>A0A8T0TYH9</accession>
<dbReference type="Pfam" id="PF04578">
    <property type="entry name" value="DUF594"/>
    <property type="match status" value="1"/>
</dbReference>
<keyword evidence="2" id="KW-0472">Membrane</keyword>
<protein>
    <recommendedName>
        <fullName evidence="3">DUF4220 domain-containing protein</fullName>
    </recommendedName>
</protein>
<organism evidence="4 5">
    <name type="scientific">Panicum virgatum</name>
    <name type="common">Blackwell switchgrass</name>
    <dbReference type="NCBI Taxonomy" id="38727"/>
    <lineage>
        <taxon>Eukaryota</taxon>
        <taxon>Viridiplantae</taxon>
        <taxon>Streptophyta</taxon>
        <taxon>Embryophyta</taxon>
        <taxon>Tracheophyta</taxon>
        <taxon>Spermatophyta</taxon>
        <taxon>Magnoliopsida</taxon>
        <taxon>Liliopsida</taxon>
        <taxon>Poales</taxon>
        <taxon>Poaceae</taxon>
        <taxon>PACMAD clade</taxon>
        <taxon>Panicoideae</taxon>
        <taxon>Panicodae</taxon>
        <taxon>Paniceae</taxon>
        <taxon>Panicinae</taxon>
        <taxon>Panicum</taxon>
        <taxon>Panicum sect. Hiantes</taxon>
    </lineage>
</organism>
<comment type="caution">
    <text evidence="4">The sequence shown here is derived from an EMBL/GenBank/DDBJ whole genome shotgun (WGS) entry which is preliminary data.</text>
</comment>
<feature type="transmembrane region" description="Helical" evidence="2">
    <location>
        <begin position="354"/>
        <end position="374"/>
    </location>
</feature>
<dbReference type="PANTHER" id="PTHR31325">
    <property type="entry name" value="OS01G0798800 PROTEIN-RELATED"/>
    <property type="match status" value="1"/>
</dbReference>
<keyword evidence="5" id="KW-1185">Reference proteome</keyword>
<evidence type="ECO:0000313" key="5">
    <source>
        <dbReference type="Proteomes" id="UP000823388"/>
    </source>
</evidence>
<proteinExistence type="predicted"/>
<sequence length="736" mass="84291">MNFSSLLRWWEEWQLRILVLGSLLLQFLLIVASRVRSGRPTFPFRSCVWLAYLASDALAIYALATLFNRHNKLPNKGGDGTSNSNGNLEILWAPILLIHLGGQHPMTAYSIEDNELWRRHIVTLVSQVTVAIYVFCKSSWPRGDGMLLQAAILLFIVGILRFCQKPVALKRASIASLTTSWAVCPPRQAHGGGTKLGKVSEWFFTDLATLSSLRDRGEIRKHQEDGLSLQDYVEEAKKLVSPMKKEGEGEGEEDADKRYEPNFMSISSLFVDQSAPYARRLGILRYFLKVHRRGRAYHDLMIDINLAFKLFYTNLKGTLSFPGLLLKLLLTFLTIPPIVLFAKTHKQQGFPKSDVVVTYILLCSTSLLEFLWLFSFQQVGVSGWSNKVAQLLKKKNKVAQHNIISFCAHESSSKLMKLASQFNDELEAYISKHRYTWQESESKCIEITNLVIDHVRDGWMQYIHDGASYKRFNSLRGQWTMTRHERSRRHLQLQLRWILHLPFDKSVLVWHLATELCLHHPRSSQGVAQAKYPTRLSIMISNYMIYLLFVCPEMLAPGTRQGLFLTTCDDIDLMLKQAADNNPPSWDQGSIARWILRVAKFPWANADSRETLVLRACKLAEHLMEVLPDEDERWQVIQGVWVEMLCFSASRCRGYLHAKSMGDGVEFLTYVWLLLSDMGMETFADKFQMPDLELVQEQRQEEEDDLQVVQKQKDDEEAAAATSQPRVAVAPDEEIV</sequence>
<reference evidence="4" key="1">
    <citation type="submission" date="2020-05" db="EMBL/GenBank/DDBJ databases">
        <title>WGS assembly of Panicum virgatum.</title>
        <authorList>
            <person name="Lovell J.T."/>
            <person name="Jenkins J."/>
            <person name="Shu S."/>
            <person name="Juenger T.E."/>
            <person name="Schmutz J."/>
        </authorList>
    </citation>
    <scope>NUCLEOTIDE SEQUENCE</scope>
    <source>
        <strain evidence="4">AP13</strain>
    </source>
</reference>
<feature type="domain" description="DUF4220" evidence="3">
    <location>
        <begin position="49"/>
        <end position="411"/>
    </location>
</feature>
<feature type="transmembrane region" description="Helical" evidence="2">
    <location>
        <begin position="324"/>
        <end position="342"/>
    </location>
</feature>
<keyword evidence="2" id="KW-0812">Transmembrane</keyword>
<evidence type="ECO:0000313" key="4">
    <source>
        <dbReference type="EMBL" id="KAG2616971.1"/>
    </source>
</evidence>
<dbReference type="InterPro" id="IPR025315">
    <property type="entry name" value="DUF4220"/>
</dbReference>
<name>A0A8T0TYH9_PANVG</name>
<feature type="transmembrane region" description="Helical" evidence="2">
    <location>
        <begin position="146"/>
        <end position="163"/>
    </location>
</feature>
<evidence type="ECO:0000256" key="1">
    <source>
        <dbReference type="SAM" id="MobiDB-lite"/>
    </source>
</evidence>
<dbReference type="EMBL" id="CM029042">
    <property type="protein sequence ID" value="KAG2616971.1"/>
    <property type="molecule type" value="Genomic_DNA"/>
</dbReference>
<keyword evidence="2" id="KW-1133">Transmembrane helix</keyword>
<dbReference type="Pfam" id="PF13968">
    <property type="entry name" value="DUF4220"/>
    <property type="match status" value="1"/>
</dbReference>
<dbReference type="Proteomes" id="UP000823388">
    <property type="component" value="Chromosome 3N"/>
</dbReference>